<keyword evidence="2" id="KW-1185">Reference proteome</keyword>
<reference evidence="1" key="1">
    <citation type="submission" date="2021-02" db="EMBL/GenBank/DDBJ databases">
        <authorList>
            <person name="Nowell W R."/>
        </authorList>
    </citation>
    <scope>NUCLEOTIDE SEQUENCE</scope>
</reference>
<sequence length="60" mass="7008">YEIEDTLTFYECLHNPHRSAKEMVVSIQDNHIYHSIEDTTIRFFTISKVGTQGMQMSNVT</sequence>
<evidence type="ECO:0000313" key="1">
    <source>
        <dbReference type="EMBL" id="CAF4760106.1"/>
    </source>
</evidence>
<dbReference type="AlphaFoldDB" id="A0A821M3H0"/>
<proteinExistence type="predicted"/>
<gene>
    <name evidence="1" type="ORF">OVN521_LOCUS50458</name>
</gene>
<name>A0A821M3H0_9BILA</name>
<dbReference type="EMBL" id="CAJOBG010116246">
    <property type="protein sequence ID" value="CAF4760106.1"/>
    <property type="molecule type" value="Genomic_DNA"/>
</dbReference>
<organism evidence="1 2">
    <name type="scientific">Rotaria magnacalcarata</name>
    <dbReference type="NCBI Taxonomy" id="392030"/>
    <lineage>
        <taxon>Eukaryota</taxon>
        <taxon>Metazoa</taxon>
        <taxon>Spiralia</taxon>
        <taxon>Gnathifera</taxon>
        <taxon>Rotifera</taxon>
        <taxon>Eurotatoria</taxon>
        <taxon>Bdelloidea</taxon>
        <taxon>Philodinida</taxon>
        <taxon>Philodinidae</taxon>
        <taxon>Rotaria</taxon>
    </lineage>
</organism>
<evidence type="ECO:0000313" key="2">
    <source>
        <dbReference type="Proteomes" id="UP000663866"/>
    </source>
</evidence>
<protein>
    <submittedName>
        <fullName evidence="1">Uncharacterized protein</fullName>
    </submittedName>
</protein>
<dbReference type="Proteomes" id="UP000663866">
    <property type="component" value="Unassembled WGS sequence"/>
</dbReference>
<feature type="non-terminal residue" evidence="1">
    <location>
        <position position="1"/>
    </location>
</feature>
<accession>A0A821M3H0</accession>
<comment type="caution">
    <text evidence="1">The sequence shown here is derived from an EMBL/GenBank/DDBJ whole genome shotgun (WGS) entry which is preliminary data.</text>
</comment>